<sequence>MPQAGSLTRSRSAEEGRVLDFGALPPEVNSGRMYSGPGSGPMLAAAAAWDQLAAELAWAASAYESVIAELTSSWWVGPTAMSMVASATPYIAWLRTAATRAEQAGVQARAAAAAYETAFAMTVPPPVIAANRVLLQTLCATNFFGQNTAAIAAAEAQYAEMWAQDAIAMYGYAGSSAGAAQLTPFPKPAQTSNPAGVAAQAATVAKAAATAAGTSAPTVSSMDAELFATAAVPQLLRHLSTSALSAWPNPNDWWIVQLLGSLTPANRTTIVRFLGLSYFGMGIAQFFASIGQQLTFGPGGTTAGSGGAWYPTPQFVGLGLGLGGGKMSASLASANTIGRLSVPPSWATSPVAAEHATPAVVGADVVTTGPSGAAGLLRGMPLGSGLGRRSGGFAHRYGFRHSVLARPPSAG</sequence>
<dbReference type="Pfam" id="PF12484">
    <property type="entry name" value="PPE-SVP"/>
    <property type="match status" value="1"/>
</dbReference>
<comment type="similarity">
    <text evidence="1">Belongs to the mycobacterial PPE family.</text>
</comment>
<dbReference type="KEGG" id="mshj:MSHI_14050"/>
<dbReference type="PANTHER" id="PTHR46766:SF1">
    <property type="entry name" value="GLUTAMINE-RICH PROTEIN 2"/>
    <property type="match status" value="1"/>
</dbReference>
<dbReference type="OrthoDB" id="4764793at2"/>
<dbReference type="Gene3D" id="1.20.1260.20">
    <property type="entry name" value="PPE superfamily"/>
    <property type="match status" value="1"/>
</dbReference>
<evidence type="ECO:0000313" key="5">
    <source>
        <dbReference type="Proteomes" id="UP000467236"/>
    </source>
</evidence>
<dbReference type="SMR" id="A0A7I7MQA7"/>
<organism evidence="4 5">
    <name type="scientific">Mycobacterium shinjukuense</name>
    <dbReference type="NCBI Taxonomy" id="398694"/>
    <lineage>
        <taxon>Bacteria</taxon>
        <taxon>Bacillati</taxon>
        <taxon>Actinomycetota</taxon>
        <taxon>Actinomycetes</taxon>
        <taxon>Mycobacteriales</taxon>
        <taxon>Mycobacteriaceae</taxon>
        <taxon>Mycobacterium</taxon>
    </lineage>
</organism>
<evidence type="ECO:0000256" key="1">
    <source>
        <dbReference type="ARBA" id="ARBA00010652"/>
    </source>
</evidence>
<dbReference type="PANTHER" id="PTHR46766">
    <property type="entry name" value="GLUTAMINE-RICH PROTEIN 2"/>
    <property type="match status" value="1"/>
</dbReference>
<dbReference type="GO" id="GO:0052572">
    <property type="term" value="P:response to host immune response"/>
    <property type="evidence" value="ECO:0007669"/>
    <property type="project" value="TreeGrafter"/>
</dbReference>
<dbReference type="Proteomes" id="UP000467236">
    <property type="component" value="Chromosome"/>
</dbReference>
<dbReference type="InterPro" id="IPR038332">
    <property type="entry name" value="PPE_sf"/>
</dbReference>
<dbReference type="SUPFAM" id="SSF140459">
    <property type="entry name" value="PE/PPE dimer-like"/>
    <property type="match status" value="1"/>
</dbReference>
<name>A0A7I7MQA7_9MYCO</name>
<proteinExistence type="inferred from homology"/>
<gene>
    <name evidence="4" type="primary">PPE25</name>
    <name evidence="4" type="ORF">MSHI_14050</name>
</gene>
<dbReference type="FunFam" id="1.20.1260.20:FF:000001">
    <property type="entry name" value="PPE family protein PPE41"/>
    <property type="match status" value="1"/>
</dbReference>
<feature type="domain" description="PPE" evidence="2">
    <location>
        <begin position="20"/>
        <end position="183"/>
    </location>
</feature>
<evidence type="ECO:0000313" key="4">
    <source>
        <dbReference type="EMBL" id="BBX73499.1"/>
    </source>
</evidence>
<dbReference type="EMBL" id="AP022575">
    <property type="protein sequence ID" value="BBX73499.1"/>
    <property type="molecule type" value="Genomic_DNA"/>
</dbReference>
<dbReference type="InterPro" id="IPR022171">
    <property type="entry name" value="PPE_C"/>
</dbReference>
<evidence type="ECO:0000259" key="2">
    <source>
        <dbReference type="Pfam" id="PF00823"/>
    </source>
</evidence>
<accession>A0A7I7MQA7</accession>
<dbReference type="AlphaFoldDB" id="A0A7I7MQA7"/>
<reference evidence="4 5" key="1">
    <citation type="journal article" date="2019" name="Emerg. Microbes Infect.">
        <title>Comprehensive subspecies identification of 175 nontuberculous mycobacteria species based on 7547 genomic profiles.</title>
        <authorList>
            <person name="Matsumoto Y."/>
            <person name="Kinjo T."/>
            <person name="Motooka D."/>
            <person name="Nabeya D."/>
            <person name="Jung N."/>
            <person name="Uechi K."/>
            <person name="Horii T."/>
            <person name="Iida T."/>
            <person name="Fujita J."/>
            <person name="Nakamura S."/>
        </authorList>
    </citation>
    <scope>NUCLEOTIDE SEQUENCE [LARGE SCALE GENOMIC DNA]</scope>
    <source>
        <strain evidence="4 5">JCM 14233</strain>
    </source>
</reference>
<feature type="domain" description="PPE family C-terminal" evidence="3">
    <location>
        <begin position="328"/>
        <end position="407"/>
    </location>
</feature>
<protein>
    <submittedName>
        <fullName evidence="4">Putative PPE family protein PPE25</fullName>
    </submittedName>
</protein>
<dbReference type="Pfam" id="PF00823">
    <property type="entry name" value="PPE"/>
    <property type="match status" value="1"/>
</dbReference>
<evidence type="ECO:0000259" key="3">
    <source>
        <dbReference type="Pfam" id="PF12484"/>
    </source>
</evidence>
<keyword evidence="5" id="KW-1185">Reference proteome</keyword>
<dbReference type="InterPro" id="IPR000030">
    <property type="entry name" value="PPE_dom"/>
</dbReference>